<dbReference type="RefSeq" id="XP_001026492.2">
    <property type="nucleotide sequence ID" value="XM_001026492.2"/>
</dbReference>
<dbReference type="EMBL" id="GG662299">
    <property type="protein sequence ID" value="EAS06247.2"/>
    <property type="molecule type" value="Genomic_DNA"/>
</dbReference>
<evidence type="ECO:0000313" key="4">
    <source>
        <dbReference type="Proteomes" id="UP000009168"/>
    </source>
</evidence>
<gene>
    <name evidence="3" type="ORF">TTHERM_00327290</name>
</gene>
<dbReference type="OrthoDB" id="10672935at2759"/>
<keyword evidence="2" id="KW-1133">Transmembrane helix</keyword>
<dbReference type="eggNOG" id="ENOG502R2M0">
    <property type="taxonomic scope" value="Eukaryota"/>
</dbReference>
<keyword evidence="2 3" id="KW-0812">Transmembrane</keyword>
<keyword evidence="2" id="KW-0472">Membrane</keyword>
<dbReference type="KEGG" id="tet:TTHERM_00327290"/>
<dbReference type="InParanoid" id="I7MMR3"/>
<dbReference type="Proteomes" id="UP000009168">
    <property type="component" value="Unassembled WGS sequence"/>
</dbReference>
<dbReference type="GeneID" id="7830632"/>
<keyword evidence="4" id="KW-1185">Reference proteome</keyword>
<proteinExistence type="predicted"/>
<name>I7MMR3_TETTS</name>
<evidence type="ECO:0000256" key="2">
    <source>
        <dbReference type="SAM" id="Phobius"/>
    </source>
</evidence>
<feature type="compositionally biased region" description="Acidic residues" evidence="1">
    <location>
        <begin position="1769"/>
        <end position="1781"/>
    </location>
</feature>
<feature type="transmembrane region" description="Helical" evidence="2">
    <location>
        <begin position="1674"/>
        <end position="1699"/>
    </location>
</feature>
<accession>I7MMR3</accession>
<organism evidence="3 4">
    <name type="scientific">Tetrahymena thermophila (strain SB210)</name>
    <dbReference type="NCBI Taxonomy" id="312017"/>
    <lineage>
        <taxon>Eukaryota</taxon>
        <taxon>Sar</taxon>
        <taxon>Alveolata</taxon>
        <taxon>Ciliophora</taxon>
        <taxon>Intramacronucleata</taxon>
        <taxon>Oligohymenophorea</taxon>
        <taxon>Hymenostomatida</taxon>
        <taxon>Tetrahymenina</taxon>
        <taxon>Tetrahymenidae</taxon>
        <taxon>Tetrahymena</taxon>
    </lineage>
</organism>
<reference evidence="4" key="1">
    <citation type="journal article" date="2006" name="PLoS Biol.">
        <title>Macronuclear genome sequence of the ciliate Tetrahymena thermophila, a model eukaryote.</title>
        <authorList>
            <person name="Eisen J.A."/>
            <person name="Coyne R.S."/>
            <person name="Wu M."/>
            <person name="Wu D."/>
            <person name="Thiagarajan M."/>
            <person name="Wortman J.R."/>
            <person name="Badger J.H."/>
            <person name="Ren Q."/>
            <person name="Amedeo P."/>
            <person name="Jones K.M."/>
            <person name="Tallon L.J."/>
            <person name="Delcher A.L."/>
            <person name="Salzberg S.L."/>
            <person name="Silva J.C."/>
            <person name="Haas B.J."/>
            <person name="Majoros W.H."/>
            <person name="Farzad M."/>
            <person name="Carlton J.M."/>
            <person name="Smith R.K. Jr."/>
            <person name="Garg J."/>
            <person name="Pearlman R.E."/>
            <person name="Karrer K.M."/>
            <person name="Sun L."/>
            <person name="Manning G."/>
            <person name="Elde N.C."/>
            <person name="Turkewitz A.P."/>
            <person name="Asai D.J."/>
            <person name="Wilkes D.E."/>
            <person name="Wang Y."/>
            <person name="Cai H."/>
            <person name="Collins K."/>
            <person name="Stewart B.A."/>
            <person name="Lee S.R."/>
            <person name="Wilamowska K."/>
            <person name="Weinberg Z."/>
            <person name="Ruzzo W.L."/>
            <person name="Wloga D."/>
            <person name="Gaertig J."/>
            <person name="Frankel J."/>
            <person name="Tsao C.-C."/>
            <person name="Gorovsky M.A."/>
            <person name="Keeling P.J."/>
            <person name="Waller R.F."/>
            <person name="Patron N.J."/>
            <person name="Cherry J.M."/>
            <person name="Stover N.A."/>
            <person name="Krieger C.J."/>
            <person name="del Toro C."/>
            <person name="Ryder H.F."/>
            <person name="Williamson S.C."/>
            <person name="Barbeau R.A."/>
            <person name="Hamilton E.P."/>
            <person name="Orias E."/>
        </authorList>
    </citation>
    <scope>NUCLEOTIDE SEQUENCE [LARGE SCALE GENOMIC DNA]</scope>
    <source>
        <strain evidence="4">SB210</strain>
    </source>
</reference>
<evidence type="ECO:0000256" key="1">
    <source>
        <dbReference type="SAM" id="MobiDB-lite"/>
    </source>
</evidence>
<sequence>MKIITIKKPIKGQKANRIFQLVFLAYLINQIYGNASKLQQNELNSQQQETQQSQKSNNISQKMQLTNVDLQITLSPNEQTQINLDSLLADQGIQRDNYQFSDLQLVNEESFEEQVSGEIRTEYYRGDRILEDLTLEQSCLQSSQVNDDYLISYSIDSNLQKLDSYQFPLVVGFQKHIQIQQTKINLFVSTNKLLFTEKYDDQLKTFVYDKLHFQQCHSITYFSKDTSNQVLAKTYRFLVLDCDISESSQAFIIINITSVTQIDDISDRIISTSNQSQVCKFRQLITMVFQVNVINQIYKDLFIQYCVLVNKTEEPQGLYIQEVKVNDNGQLQIEYKQSVDIQNFVNNPIVAGTDVTLTNMLFFFFDNVYFRAIATYYLLLDKEFKLVPISNKNVYGNNFSTGKFVLMFNTNPLERRNYLMYTTQELESDKSNDNLYILDITQGTNIQYISKKILIPNHIIDQTLVTRDFIVVRGHLNCTNKNIIQCKNLPQENNNQFIAIYSIKENRYNIHFYKIYQTSNQLLIDGCTDNYVVNNFMIIDTVTGVIEIYQINDNYLKLAAGEFTKQTSKLLQFKLKYSNLIQQTPDEVNTMRILITFAQTKQSIQLSDDGVELFQEKPIKRDDLYFQISLDNIILGPQIEYLLIKDSHQNQKYQATINNFLKYDLLLDLSGRFKDIPYRVILTHVTNANFNQIQIFTEFCEEKKNYDIMYHICTLNKEKQNQPCQRQQLANELTFPVKSLKLYQSSNYVGLIEKNDASLNNKTLVFFYNDGKNYKYTELDIDNIQDIDMVDLQYVGILRPNLQEIIVIQINVNPDIDVDYEQEDNQKKGFGSIVSYTIVSKIDIDFFYKQIIKFSMKLFQTRSIIFIHTDDNKIRIQGVFWKKGYSNSPFRFAMNTVSQLQLEASSTCRFTVFNYPNTIIVCVNEFGESSIRQYILNQEKTLAFQRQFNLFQYKIGENYLSQSYIDKVFFYQKAYYIDVDQRTTIETLLVFDPQEISTNILKTTANLNNKIFNVPFDIESTYGSYMLYSNGANSNQVQIVSINNNPSLSFNVIPSPLATYTEVNFNLTFYALSNYTQSSIIRNMEISTNIKQFMIVGKQTYSGWRRVNSENRFAQINIPEDIFSGPLRKIVLLNTTDIQLVNETYITQSEQDSIDPILQGEDIVLRNRYYITLSQFMIQSQSDKEMSYVDVQKNLGQIIDSAYNQQEDLFVFLTQKSILFMSGSPSDNSKYVYENNLNKPINYNYSQCNLIHHKYWNLFIVICKNQNQNQDYYEIHAYNYTLGYDTTLKNTAKNGGQENENSFEDNFQLNSISNIQSIDTSTSGIIQQTYLSQNQNTPQNIDQLLLFTLSKLDKNFQETVVIVSKIIAEQLNTKFIINANALNRRFLYLIDFSVLQFSSEIEKEDMFLISLLAKDEIIFVIYSQQRYIYRASYKIADYYDSPYQTIDLYDVKYNKKNDGHYLTIKFILQYSKKDAIYAEIEMYTKVLTEIPTQWNLSDPKIIEKYSHYKTCIEYSSKPVAFWDTEDKNLSPKYLARSCIFNQLQAQSSIGSETTSKSFHLILYSNKEGKLQSTQTVIELPFYNSRPSTIFFYNQIIDNQKQIHMLVTSYINLFIDYLIQNSYSINLYFKDTQQYLISQKRILVQGENDHFRNYAPIDYFVIDYMIQEKQQRSYLMLYVKIILSLGMLIIYLVPIISMYLQKVKCQSKQIQMKEDLSPRFQVIPKKKLSDFVDDIRNQSPENPSFPFENQRYTYEPHMSTPSQYVINSNTDDDKEDSDNELY</sequence>
<feature type="region of interest" description="Disordered" evidence="1">
    <location>
        <begin position="1756"/>
        <end position="1781"/>
    </location>
</feature>
<protein>
    <submittedName>
        <fullName evidence="3">Transmembrane protein, putative</fullName>
    </submittedName>
</protein>
<feature type="compositionally biased region" description="Polar residues" evidence="1">
    <location>
        <begin position="1758"/>
        <end position="1768"/>
    </location>
</feature>
<evidence type="ECO:0000313" key="3">
    <source>
        <dbReference type="EMBL" id="EAS06247.2"/>
    </source>
</evidence>